<name>A0A1E3P1K8_WICAA</name>
<organism evidence="2 3">
    <name type="scientific">Wickerhamomyces anomalus (strain ATCC 58044 / CBS 1984 / NCYC 433 / NRRL Y-366-8)</name>
    <name type="common">Yeast</name>
    <name type="synonym">Hansenula anomala</name>
    <dbReference type="NCBI Taxonomy" id="683960"/>
    <lineage>
        <taxon>Eukaryota</taxon>
        <taxon>Fungi</taxon>
        <taxon>Dikarya</taxon>
        <taxon>Ascomycota</taxon>
        <taxon>Saccharomycotina</taxon>
        <taxon>Saccharomycetes</taxon>
        <taxon>Phaffomycetales</taxon>
        <taxon>Wickerhamomycetaceae</taxon>
        <taxon>Wickerhamomyces</taxon>
    </lineage>
</organism>
<gene>
    <name evidence="2" type="ORF">WICANDRAFT_94696</name>
</gene>
<dbReference type="SMART" id="SM00320">
    <property type="entry name" value="WD40"/>
    <property type="match status" value="1"/>
</dbReference>
<dbReference type="InterPro" id="IPR015943">
    <property type="entry name" value="WD40/YVTN_repeat-like_dom_sf"/>
</dbReference>
<dbReference type="SUPFAM" id="SSF50978">
    <property type="entry name" value="WD40 repeat-like"/>
    <property type="match status" value="1"/>
</dbReference>
<evidence type="ECO:0000313" key="2">
    <source>
        <dbReference type="EMBL" id="ODQ59369.1"/>
    </source>
</evidence>
<dbReference type="EMBL" id="KV454211">
    <property type="protein sequence ID" value="ODQ59369.1"/>
    <property type="molecule type" value="Genomic_DNA"/>
</dbReference>
<dbReference type="PROSITE" id="PS50294">
    <property type="entry name" value="WD_REPEATS_REGION"/>
    <property type="match status" value="1"/>
</dbReference>
<dbReference type="RefSeq" id="XP_019038576.1">
    <property type="nucleotide sequence ID" value="XM_019186458.1"/>
</dbReference>
<sequence length="294" mass="32622">MSLPTLHSVIKKLNPFSGEISSVLSLEDDPIERVSTLECNDELVIAGSLSGSYYVKNTETQELTKRVLTTNSNGIINFAKAIGDSVLFSTNDSHLITTDLTSLKVKSDVEFPWAINSVSVDPQNQHLKLIVGDNINSFILDDRVHRYKPVNILSGHKDFSFTCDWSHNGMTIATGNQDSTMRLYDIRNLRKNTSCVNGEIESSIRNVKFNYNDTVIAFSESIDYVNILDLKSIDEGTGSKQVISLFGKVIGLDFTNYDDGNGELLTIGVCDDAIGGILQYELESDFKCTDYDFL</sequence>
<dbReference type="PANTHER" id="PTHR43991">
    <property type="entry name" value="WD REPEAT PROTEIN (AFU_ORTHOLOGUE AFUA_8G05640)-RELATED"/>
    <property type="match status" value="1"/>
</dbReference>
<dbReference type="GeneID" id="30203704"/>
<evidence type="ECO:0000313" key="3">
    <source>
        <dbReference type="Proteomes" id="UP000094112"/>
    </source>
</evidence>
<reference evidence="2 3" key="1">
    <citation type="journal article" date="2016" name="Proc. Natl. Acad. Sci. U.S.A.">
        <title>Comparative genomics of biotechnologically important yeasts.</title>
        <authorList>
            <person name="Riley R."/>
            <person name="Haridas S."/>
            <person name="Wolfe K.H."/>
            <person name="Lopes M.R."/>
            <person name="Hittinger C.T."/>
            <person name="Goeker M."/>
            <person name="Salamov A.A."/>
            <person name="Wisecaver J.H."/>
            <person name="Long T.M."/>
            <person name="Calvey C.H."/>
            <person name="Aerts A.L."/>
            <person name="Barry K.W."/>
            <person name="Choi C."/>
            <person name="Clum A."/>
            <person name="Coughlan A.Y."/>
            <person name="Deshpande S."/>
            <person name="Douglass A.P."/>
            <person name="Hanson S.J."/>
            <person name="Klenk H.-P."/>
            <person name="LaButti K.M."/>
            <person name="Lapidus A."/>
            <person name="Lindquist E.A."/>
            <person name="Lipzen A.M."/>
            <person name="Meier-Kolthoff J.P."/>
            <person name="Ohm R.A."/>
            <person name="Otillar R.P."/>
            <person name="Pangilinan J.L."/>
            <person name="Peng Y."/>
            <person name="Rokas A."/>
            <person name="Rosa C.A."/>
            <person name="Scheuner C."/>
            <person name="Sibirny A.A."/>
            <person name="Slot J.C."/>
            <person name="Stielow J.B."/>
            <person name="Sun H."/>
            <person name="Kurtzman C.P."/>
            <person name="Blackwell M."/>
            <person name="Grigoriev I.V."/>
            <person name="Jeffries T.W."/>
        </authorList>
    </citation>
    <scope>NUCLEOTIDE SEQUENCE [LARGE SCALE GENOMIC DNA]</scope>
    <source>
        <strain evidence="3">ATCC 58044 / CBS 1984 / NCYC 433 / NRRL Y-366-8</strain>
    </source>
</reference>
<protein>
    <submittedName>
        <fullName evidence="2">Uncharacterized protein</fullName>
    </submittedName>
</protein>
<keyword evidence="1" id="KW-0853">WD repeat</keyword>
<dbReference type="AlphaFoldDB" id="A0A1E3P1K8"/>
<dbReference type="Pfam" id="PF00400">
    <property type="entry name" value="WD40"/>
    <property type="match status" value="1"/>
</dbReference>
<dbReference type="STRING" id="683960.A0A1E3P1K8"/>
<keyword evidence="3" id="KW-1185">Reference proteome</keyword>
<dbReference type="InterPro" id="IPR036322">
    <property type="entry name" value="WD40_repeat_dom_sf"/>
</dbReference>
<evidence type="ECO:0000256" key="1">
    <source>
        <dbReference type="PROSITE-ProRule" id="PRU00221"/>
    </source>
</evidence>
<feature type="repeat" description="WD" evidence="1">
    <location>
        <begin position="153"/>
        <end position="194"/>
    </location>
</feature>
<dbReference type="PANTHER" id="PTHR43991:SF12">
    <property type="entry name" value="WD REPEAT PROTEIN (AFU_ORTHOLOGUE AFUA_8G05640)"/>
    <property type="match status" value="1"/>
</dbReference>
<dbReference type="OrthoDB" id="20669at2759"/>
<dbReference type="Proteomes" id="UP000094112">
    <property type="component" value="Unassembled WGS sequence"/>
</dbReference>
<proteinExistence type="predicted"/>
<dbReference type="Gene3D" id="2.130.10.10">
    <property type="entry name" value="YVTN repeat-like/Quinoprotein amine dehydrogenase"/>
    <property type="match status" value="1"/>
</dbReference>
<dbReference type="PROSITE" id="PS50082">
    <property type="entry name" value="WD_REPEATS_2"/>
    <property type="match status" value="1"/>
</dbReference>
<accession>A0A1E3P1K8</accession>
<dbReference type="InterPro" id="IPR001680">
    <property type="entry name" value="WD40_rpt"/>
</dbReference>